<dbReference type="Proteomes" id="UP001235343">
    <property type="component" value="Unassembled WGS sequence"/>
</dbReference>
<dbReference type="PROSITE" id="PS51257">
    <property type="entry name" value="PROKAR_LIPOPROTEIN"/>
    <property type="match status" value="1"/>
</dbReference>
<evidence type="ECO:0000313" key="1">
    <source>
        <dbReference type="EMBL" id="MDL4842174.1"/>
    </source>
</evidence>
<comment type="caution">
    <text evidence="1">The sequence shown here is derived from an EMBL/GenBank/DDBJ whole genome shotgun (WGS) entry which is preliminary data.</text>
</comment>
<reference evidence="1 2" key="1">
    <citation type="submission" date="2023-06" db="EMBL/GenBank/DDBJ databases">
        <title>Aquibacillus rhizosphaerae LR5S19.</title>
        <authorList>
            <person name="Sun J.-Q."/>
        </authorList>
    </citation>
    <scope>NUCLEOTIDE SEQUENCE [LARGE SCALE GENOMIC DNA]</scope>
    <source>
        <strain evidence="1 2">LR5S19</strain>
    </source>
</reference>
<sequence length="242" mass="28088">MKWIGSFVLIIFFLVACSEESPTITKIDSSENNINQKPALIENELEENNDEEKELLLEFKLPNEIVTINLERVGILKNYLDGVENSQIEINNMNLLPLEIPNETLYLLEFSCQNNTCSYLLLDQGNDDGRSLLIADLAKYQQLIPSPDNDKLLFVFSRNSDLADYEKNRTIIIDMNEFISIHITNPNDKRFFEYQWPFEHITWKDNTTVTITIPEVLEPDSSLLNAWLQSERETKTHTIKLD</sequence>
<name>A0ABT7L8I6_9BACI</name>
<keyword evidence="2" id="KW-1185">Reference proteome</keyword>
<evidence type="ECO:0008006" key="3">
    <source>
        <dbReference type="Google" id="ProtNLM"/>
    </source>
</evidence>
<gene>
    <name evidence="1" type="ORF">QQS35_17180</name>
</gene>
<dbReference type="EMBL" id="JASTZU010000058">
    <property type="protein sequence ID" value="MDL4842174.1"/>
    <property type="molecule type" value="Genomic_DNA"/>
</dbReference>
<accession>A0ABT7L8I6</accession>
<organism evidence="1 2">
    <name type="scientific">Aquibacillus rhizosphaerae</name>
    <dbReference type="NCBI Taxonomy" id="3051431"/>
    <lineage>
        <taxon>Bacteria</taxon>
        <taxon>Bacillati</taxon>
        <taxon>Bacillota</taxon>
        <taxon>Bacilli</taxon>
        <taxon>Bacillales</taxon>
        <taxon>Bacillaceae</taxon>
        <taxon>Aquibacillus</taxon>
    </lineage>
</organism>
<dbReference type="RefSeq" id="WP_285933458.1">
    <property type="nucleotide sequence ID" value="NZ_JASTZU010000058.1"/>
</dbReference>
<evidence type="ECO:0000313" key="2">
    <source>
        <dbReference type="Proteomes" id="UP001235343"/>
    </source>
</evidence>
<protein>
    <recommendedName>
        <fullName evidence="3">Lipoprotein</fullName>
    </recommendedName>
</protein>
<proteinExistence type="predicted"/>